<gene>
    <name evidence="1" type="ORF">Psi01_25590</name>
</gene>
<accession>A0A8J3SH25</accession>
<evidence type="ECO:0000313" key="1">
    <source>
        <dbReference type="EMBL" id="GIH91929.1"/>
    </source>
</evidence>
<dbReference type="RefSeq" id="WP_204064179.1">
    <property type="nucleotide sequence ID" value="NZ_BOOJ01000023.1"/>
</dbReference>
<evidence type="ECO:0000313" key="2">
    <source>
        <dbReference type="Proteomes" id="UP000619788"/>
    </source>
</evidence>
<reference evidence="1 2" key="1">
    <citation type="submission" date="2021-01" db="EMBL/GenBank/DDBJ databases">
        <title>Whole genome shotgun sequence of Planobispora siamensis NBRC 107568.</title>
        <authorList>
            <person name="Komaki H."/>
            <person name="Tamura T."/>
        </authorList>
    </citation>
    <scope>NUCLEOTIDE SEQUENCE [LARGE SCALE GENOMIC DNA]</scope>
    <source>
        <strain evidence="1 2">NBRC 107568</strain>
    </source>
</reference>
<proteinExistence type="predicted"/>
<dbReference type="AlphaFoldDB" id="A0A8J3SH25"/>
<protein>
    <submittedName>
        <fullName evidence="1">Uncharacterized protein</fullName>
    </submittedName>
</protein>
<comment type="caution">
    <text evidence="1">The sequence shown here is derived from an EMBL/GenBank/DDBJ whole genome shotgun (WGS) entry which is preliminary data.</text>
</comment>
<keyword evidence="2" id="KW-1185">Reference proteome</keyword>
<organism evidence="1 2">
    <name type="scientific">Planobispora siamensis</name>
    <dbReference type="NCBI Taxonomy" id="936338"/>
    <lineage>
        <taxon>Bacteria</taxon>
        <taxon>Bacillati</taxon>
        <taxon>Actinomycetota</taxon>
        <taxon>Actinomycetes</taxon>
        <taxon>Streptosporangiales</taxon>
        <taxon>Streptosporangiaceae</taxon>
        <taxon>Planobispora</taxon>
    </lineage>
</organism>
<sequence length="98" mass="10982">MPPRQRLRDAAALRKRRVQIERDESAVIRHIYKHGFREGTPEEQALVTARRGAQQLYPQGEILSEEILQTPEHTAAGEYLVVINLGTREPAEAAPAAS</sequence>
<dbReference type="EMBL" id="BOOJ01000023">
    <property type="protein sequence ID" value="GIH91929.1"/>
    <property type="molecule type" value="Genomic_DNA"/>
</dbReference>
<dbReference type="Proteomes" id="UP000619788">
    <property type="component" value="Unassembled WGS sequence"/>
</dbReference>
<name>A0A8J3SH25_9ACTN</name>